<dbReference type="Proteomes" id="UP001558713">
    <property type="component" value="Unassembled WGS sequence"/>
</dbReference>
<dbReference type="InterPro" id="IPR053781">
    <property type="entry name" value="F-box_AtFBL13-like"/>
</dbReference>
<sequence length="468" mass="53260">MTTQSSSSPSEPSGNTVQYPVEQAAEISHLPDHLLEKILEELSTQEAVKTSVLSTRWENLWKRRMHLCLDMRKIMETTPTEHLRSASVRFAESITKTLSNHLGRLESCTIRHTPSLCRDGTLGRWIQTVTSEKQTKELTLVNYTGCLGHFDGHNSLQLPPSAFSYPSLTSLSLTRYSLIGTHAFNNCCNLKTLKLLNIIAYVSDLNSVLAACSSLEVLILHITSLRTCGGLKIENKNLEVLQISCPSKIHTMIVNATHLEILDMRYIYCRRHSFILVAPKVRFNRNYWVARSFPHLSFNISSLAEEKKSIWLELLVSQFHNMKRAGSLSVNIDVRNTKEVEILKEVILLWGEEMKELEIVFKNDDAASREEEGECSTNGRAYGNLWDDEKPFPDAYFYVSTVRMYNFSGSSEEEFAFASRFVTQDTVMDKLMIETSTYPPTKKFITEAKVAMLMELPRGNDDLTIECF</sequence>
<evidence type="ECO:0000313" key="3">
    <source>
        <dbReference type="Proteomes" id="UP001558713"/>
    </source>
</evidence>
<dbReference type="InterPro" id="IPR044997">
    <property type="entry name" value="F-box_plant"/>
</dbReference>
<dbReference type="Gene3D" id="3.80.10.10">
    <property type="entry name" value="Ribonuclease Inhibitor"/>
    <property type="match status" value="1"/>
</dbReference>
<dbReference type="SMART" id="SM00256">
    <property type="entry name" value="FBOX"/>
    <property type="match status" value="1"/>
</dbReference>
<dbReference type="InterPro" id="IPR001810">
    <property type="entry name" value="F-box_dom"/>
</dbReference>
<dbReference type="EMBL" id="JBANAX010000187">
    <property type="protein sequence ID" value="KAL1219215.1"/>
    <property type="molecule type" value="Genomic_DNA"/>
</dbReference>
<proteinExistence type="predicted"/>
<dbReference type="InterPro" id="IPR032675">
    <property type="entry name" value="LRR_dom_sf"/>
</dbReference>
<protein>
    <submittedName>
        <fullName evidence="2">F-box protein</fullName>
    </submittedName>
</protein>
<reference evidence="2 3" key="1">
    <citation type="submission" date="2024-04" db="EMBL/GenBank/DDBJ databases">
        <title>Genome assembly C_amara_ONT_v2.</title>
        <authorList>
            <person name="Yant L."/>
            <person name="Moore C."/>
            <person name="Slenker M."/>
        </authorList>
    </citation>
    <scope>NUCLEOTIDE SEQUENCE [LARGE SCALE GENOMIC DNA]</scope>
    <source>
        <tissue evidence="2">Leaf</tissue>
    </source>
</reference>
<dbReference type="Pfam" id="PF24758">
    <property type="entry name" value="LRR_At5g56370"/>
    <property type="match status" value="1"/>
</dbReference>
<dbReference type="InterPro" id="IPR036047">
    <property type="entry name" value="F-box-like_dom_sf"/>
</dbReference>
<dbReference type="AlphaFoldDB" id="A0ABD1BPU8"/>
<dbReference type="SUPFAM" id="SSF52047">
    <property type="entry name" value="RNI-like"/>
    <property type="match status" value="1"/>
</dbReference>
<dbReference type="InterPro" id="IPR055411">
    <property type="entry name" value="LRR_FXL15/At3g58940/PEG3-like"/>
</dbReference>
<feature type="domain" description="F-box" evidence="1">
    <location>
        <begin position="24"/>
        <end position="60"/>
    </location>
</feature>
<dbReference type="Pfam" id="PF00646">
    <property type="entry name" value="F-box"/>
    <property type="match status" value="1"/>
</dbReference>
<dbReference type="SUPFAM" id="SSF81383">
    <property type="entry name" value="F-box domain"/>
    <property type="match status" value="1"/>
</dbReference>
<organism evidence="2 3">
    <name type="scientific">Cardamine amara subsp. amara</name>
    <dbReference type="NCBI Taxonomy" id="228776"/>
    <lineage>
        <taxon>Eukaryota</taxon>
        <taxon>Viridiplantae</taxon>
        <taxon>Streptophyta</taxon>
        <taxon>Embryophyta</taxon>
        <taxon>Tracheophyta</taxon>
        <taxon>Spermatophyta</taxon>
        <taxon>Magnoliopsida</taxon>
        <taxon>eudicotyledons</taxon>
        <taxon>Gunneridae</taxon>
        <taxon>Pentapetalae</taxon>
        <taxon>rosids</taxon>
        <taxon>malvids</taxon>
        <taxon>Brassicales</taxon>
        <taxon>Brassicaceae</taxon>
        <taxon>Cardamineae</taxon>
        <taxon>Cardamine</taxon>
    </lineage>
</organism>
<accession>A0ABD1BPU8</accession>
<name>A0ABD1BPU8_CARAN</name>
<dbReference type="PANTHER" id="PTHR32153">
    <property type="entry name" value="OJ000223_09.16 PROTEIN"/>
    <property type="match status" value="1"/>
</dbReference>
<evidence type="ECO:0000313" key="2">
    <source>
        <dbReference type="EMBL" id="KAL1219215.1"/>
    </source>
</evidence>
<keyword evidence="3" id="KW-1185">Reference proteome</keyword>
<gene>
    <name evidence="2" type="ORF">V5N11_000595</name>
</gene>
<evidence type="ECO:0000259" key="1">
    <source>
        <dbReference type="PROSITE" id="PS50181"/>
    </source>
</evidence>
<dbReference type="PROSITE" id="PS50181">
    <property type="entry name" value="FBOX"/>
    <property type="match status" value="1"/>
</dbReference>
<dbReference type="CDD" id="cd22160">
    <property type="entry name" value="F-box_AtFBL13-like"/>
    <property type="match status" value="1"/>
</dbReference>
<comment type="caution">
    <text evidence="2">The sequence shown here is derived from an EMBL/GenBank/DDBJ whole genome shotgun (WGS) entry which is preliminary data.</text>
</comment>